<keyword evidence="2" id="KW-1185">Reference proteome</keyword>
<sequence length="1067" mass="115863">MGRRISLLLLFFTACSICLSFSSALSSDELSLVVAPFTSLRISPSLRVEKSPGVKPGTVVLCAQVQIHGLSRFRNLTKFAHSVKVNVSLVDSSVRPPNVEVCFHRNLSIGIGMCPQGQWEKLVKGSWVRSMSPFDHKLLDVRMAGSSSGIIQVSIEEEFFLYRIIFLVSGIIIMTLASSLSKSLVFYYSSAMAVGIILVILMVLFQGMKLLPTGRKSSVAIFVYSSVVGLGSFFLSYLPGLLRSILVDLGISDDMYYPLATFLLLFLVLAGAWLGFWVVRKLVLTEEGLIDIGVSHFVAWSIRIIAAVMILQSSVDPLLAAEALLSGILVSSLLRRITRSRFIRHLYKKLRRTDKSNSRYQIPDSSTLEDYYDENVHTIQKPDDSEFLKPQSRPFRMAVHKSPVQGLTKTPRPSQPSDSGAYYSSFHSTPERRKFSKDEWDKFTKDSTKKALEELVSSPDFSKWAVANAERITLSPNEDTAVRLLTHTHTHTHRGATTNGVNGGQARTPPPPAATPAIGTTAVSTTVEHHHCRTPPPLNTTTARRPPLFNDLIARRPPSQHRVSTMDGALIDDGFPAERLFNQGYSYTYDDVIFLPHYIDFPTDLVQLSTKLSRNLNLSIPCVASPMDTITESSMAVAMAALGGIGIVHSNNSPSDQAAIIRSSKSHRIPFVSDLLFKSPSDSIHSVGEFGSSPSCILVTESGTRKSKLLGVVTKSDWEALNDKEARVFDYMVPAPISAPSDYNFEQVAAFLAAKNLEFVPLVNESDGEVVDVVSAADVDRIRGFPKLGMPSMGSDGKFMVGAAIGTRESDKERLEQLVKAGTNVIVLDSSQGNSSYQIDMIKYVKKTYPELDVIGGNVVTMYQASNLIQAGVDGLRVGMGSGSICTTQEVCAVGRGQATAVYKVSSIAERSGVPVIADGGISNSGHIVKALVLGASTVMMGSFLAGSNEAPGAYENQGGHRIKKYRGMGSLEAMMKGSDARYLGDTAKLKIAQGVVGAVADKGSVLKFLPYNMQAVKQGFQDLGASSLQSAHELLRQSVLRLEVRSGAAQVEGGVHGLVSYEKKSF</sequence>
<accession>A0ACB7XVM0</accession>
<dbReference type="Proteomes" id="UP000828048">
    <property type="component" value="Chromosome 5"/>
</dbReference>
<comment type="caution">
    <text evidence="1">The sequence shown here is derived from an EMBL/GenBank/DDBJ whole genome shotgun (WGS) entry which is preliminary data.</text>
</comment>
<proteinExistence type="predicted"/>
<reference evidence="1 2" key="1">
    <citation type="journal article" date="2021" name="Hortic Res">
        <title>High-quality reference genome and annotation aids understanding of berry development for evergreen blueberry (Vaccinium darrowii).</title>
        <authorList>
            <person name="Yu J."/>
            <person name="Hulse-Kemp A.M."/>
            <person name="Babiker E."/>
            <person name="Staton M."/>
        </authorList>
    </citation>
    <scope>NUCLEOTIDE SEQUENCE [LARGE SCALE GENOMIC DNA]</scope>
    <source>
        <strain evidence="2">cv. NJ 8807/NJ 8810</strain>
        <tissue evidence="1">Young leaf</tissue>
    </source>
</reference>
<organism evidence="1 2">
    <name type="scientific">Vaccinium darrowii</name>
    <dbReference type="NCBI Taxonomy" id="229202"/>
    <lineage>
        <taxon>Eukaryota</taxon>
        <taxon>Viridiplantae</taxon>
        <taxon>Streptophyta</taxon>
        <taxon>Embryophyta</taxon>
        <taxon>Tracheophyta</taxon>
        <taxon>Spermatophyta</taxon>
        <taxon>Magnoliopsida</taxon>
        <taxon>eudicotyledons</taxon>
        <taxon>Gunneridae</taxon>
        <taxon>Pentapetalae</taxon>
        <taxon>asterids</taxon>
        <taxon>Ericales</taxon>
        <taxon>Ericaceae</taxon>
        <taxon>Vaccinioideae</taxon>
        <taxon>Vaccinieae</taxon>
        <taxon>Vaccinium</taxon>
    </lineage>
</organism>
<protein>
    <submittedName>
        <fullName evidence="1">Uncharacterized protein</fullName>
    </submittedName>
</protein>
<dbReference type="EMBL" id="CM037155">
    <property type="protein sequence ID" value="KAH7845254.1"/>
    <property type="molecule type" value="Genomic_DNA"/>
</dbReference>
<evidence type="ECO:0000313" key="2">
    <source>
        <dbReference type="Proteomes" id="UP000828048"/>
    </source>
</evidence>
<evidence type="ECO:0000313" key="1">
    <source>
        <dbReference type="EMBL" id="KAH7845254.1"/>
    </source>
</evidence>
<gene>
    <name evidence="1" type="ORF">Vadar_000039</name>
</gene>
<name>A0ACB7XVM0_9ERIC</name>